<dbReference type="AlphaFoldDB" id="A0A4S8QJF6"/>
<dbReference type="InterPro" id="IPR001296">
    <property type="entry name" value="Glyco_trans_1"/>
</dbReference>
<feature type="domain" description="Glycosyl transferase family 1" evidence="3">
    <location>
        <begin position="321"/>
        <end position="480"/>
    </location>
</feature>
<dbReference type="PANTHER" id="PTHR12526:SF600">
    <property type="entry name" value="GLYCOSYL TRANSFERASE GROUP 1"/>
    <property type="match status" value="1"/>
</dbReference>
<evidence type="ECO:0000256" key="1">
    <source>
        <dbReference type="ARBA" id="ARBA00022676"/>
    </source>
</evidence>
<dbReference type="GO" id="GO:0016757">
    <property type="term" value="F:glycosyltransferase activity"/>
    <property type="evidence" value="ECO:0007669"/>
    <property type="project" value="UniProtKB-KW"/>
</dbReference>
<dbReference type="SUPFAM" id="SSF53756">
    <property type="entry name" value="UDP-Glycosyltransferase/glycogen phosphorylase"/>
    <property type="match status" value="1"/>
</dbReference>
<reference evidence="6" key="1">
    <citation type="submission" date="2019-04" db="EMBL/GenBank/DDBJ databases">
        <title>Nocardioides xinjiangensis sp. nov.</title>
        <authorList>
            <person name="Liu S."/>
        </authorList>
    </citation>
    <scope>NUCLEOTIDE SEQUENCE [LARGE SCALE GENOMIC DNA]</scope>
    <source>
        <strain evidence="6">18</strain>
    </source>
</reference>
<dbReference type="Proteomes" id="UP000308760">
    <property type="component" value="Unassembled WGS sequence"/>
</dbReference>
<evidence type="ECO:0000313" key="5">
    <source>
        <dbReference type="EMBL" id="THV43392.1"/>
    </source>
</evidence>
<protein>
    <submittedName>
        <fullName evidence="5">Glycosyltransferase family 4 protein</fullName>
    </submittedName>
</protein>
<dbReference type="Gene3D" id="3.40.50.2000">
    <property type="entry name" value="Glycogen Phosphorylase B"/>
    <property type="match status" value="2"/>
</dbReference>
<dbReference type="PANTHER" id="PTHR12526">
    <property type="entry name" value="GLYCOSYLTRANSFERASE"/>
    <property type="match status" value="1"/>
</dbReference>
<comment type="caution">
    <text evidence="5">The sequence shown here is derived from an EMBL/GenBank/DDBJ whole genome shotgun (WGS) entry which is preliminary data.</text>
</comment>
<reference evidence="5 6" key="2">
    <citation type="submission" date="2019-05" db="EMBL/GenBank/DDBJ databases">
        <title>Glycomyces buryatensis sp. nov.</title>
        <authorList>
            <person name="Nikitina E."/>
        </authorList>
    </citation>
    <scope>NUCLEOTIDE SEQUENCE [LARGE SCALE GENOMIC DNA]</scope>
    <source>
        <strain evidence="5 6">18</strain>
    </source>
</reference>
<dbReference type="InterPro" id="IPR028098">
    <property type="entry name" value="Glyco_trans_4-like_N"/>
</dbReference>
<sequence>MAPDHPLNANKARIVMLVRNGVVGDSRVQKSAASAAAAGWDVTLIGRSESGQTETWKIGDADVRLVPVKRGFHAHNSRHGWLRAPLAYPPGPRRAQRERQLRNWRAQIGEAKTRLAVEGHGLGTGAQTVRKLALAPRRAGVKLAGKWIDLRAKESARLTTSRKAMDSWIDRVADRFWISVMGDKVWRRFDPRLWEYETAFGPVLDRLEADLIHANDFEMLGVGARAAMRRRAKGKRCKLVWDAHEFLPGMKPWVKHPRWHKAQIAHERDYASSADGVVTVSEPIAKLLKDSHGLAELPTVVMNAPDVAASKRPGPSPSIREACGLGPEVPLIVYSGAISIQRGLGDMIEALPQLHGVHCALVVGKPEGDLAVELAARAAELGVSGRLHILPYVEYWQVVPFLSSADVGLIPIHHFQNHELALITKFFEYAHARLPIVVSDVETMGGMVRMTGQGEVFRAGDPVDLAVAVKRILADPKPYRATLETGLLDEWTWAAQAERLHDMYRNLLSRG</sequence>
<dbReference type="Pfam" id="PF00534">
    <property type="entry name" value="Glycos_transf_1"/>
    <property type="match status" value="1"/>
</dbReference>
<name>A0A4S8QJF6_9ACTN</name>
<feature type="domain" description="Glycosyltransferase subfamily 4-like N-terminal" evidence="4">
    <location>
        <begin position="189"/>
        <end position="303"/>
    </location>
</feature>
<evidence type="ECO:0000256" key="2">
    <source>
        <dbReference type="ARBA" id="ARBA00022679"/>
    </source>
</evidence>
<dbReference type="CDD" id="cd03801">
    <property type="entry name" value="GT4_PimA-like"/>
    <property type="match status" value="1"/>
</dbReference>
<dbReference type="OrthoDB" id="3318784at2"/>
<keyword evidence="1" id="KW-0328">Glycosyltransferase</keyword>
<evidence type="ECO:0000259" key="4">
    <source>
        <dbReference type="Pfam" id="PF13439"/>
    </source>
</evidence>
<dbReference type="Pfam" id="PF13439">
    <property type="entry name" value="Glyco_transf_4"/>
    <property type="match status" value="1"/>
</dbReference>
<evidence type="ECO:0000313" key="6">
    <source>
        <dbReference type="Proteomes" id="UP000308760"/>
    </source>
</evidence>
<evidence type="ECO:0000259" key="3">
    <source>
        <dbReference type="Pfam" id="PF00534"/>
    </source>
</evidence>
<accession>A0A4S8QJF6</accession>
<dbReference type="EMBL" id="STGY01000004">
    <property type="protein sequence ID" value="THV43392.1"/>
    <property type="molecule type" value="Genomic_DNA"/>
</dbReference>
<keyword evidence="2 5" id="KW-0808">Transferase</keyword>
<proteinExistence type="predicted"/>
<organism evidence="5 6">
    <name type="scientific">Glycomyces buryatensis</name>
    <dbReference type="NCBI Taxonomy" id="2570927"/>
    <lineage>
        <taxon>Bacteria</taxon>
        <taxon>Bacillati</taxon>
        <taxon>Actinomycetota</taxon>
        <taxon>Actinomycetes</taxon>
        <taxon>Glycomycetales</taxon>
        <taxon>Glycomycetaceae</taxon>
        <taxon>Glycomyces</taxon>
    </lineage>
</organism>
<keyword evidence="6" id="KW-1185">Reference proteome</keyword>
<gene>
    <name evidence="5" type="ORF">FAB82_01590</name>
</gene>